<dbReference type="PATRIC" id="fig|1136941.3.peg.1536"/>
<dbReference type="Pfam" id="PF04075">
    <property type="entry name" value="F420H2_quin_red"/>
    <property type="match status" value="1"/>
</dbReference>
<evidence type="ECO:0000256" key="2">
    <source>
        <dbReference type="ARBA" id="ARBA00049106"/>
    </source>
</evidence>
<dbReference type="KEGG" id="goq:ACH46_07510"/>
<dbReference type="Gene3D" id="2.30.110.10">
    <property type="entry name" value="Electron Transport, Fmn-binding Protein, Chain A"/>
    <property type="match status" value="1"/>
</dbReference>
<evidence type="ECO:0008006" key="5">
    <source>
        <dbReference type="Google" id="ProtNLM"/>
    </source>
</evidence>
<keyword evidence="4" id="KW-1185">Reference proteome</keyword>
<proteinExistence type="inferred from homology"/>
<comment type="catalytic activity">
    <reaction evidence="2">
        <text>oxidized coenzyme F420-(gamma-L-Glu)(n) + a quinol + H(+) = reduced coenzyme F420-(gamma-L-Glu)(n) + a quinone</text>
        <dbReference type="Rhea" id="RHEA:39663"/>
        <dbReference type="Rhea" id="RHEA-COMP:12939"/>
        <dbReference type="Rhea" id="RHEA-COMP:14378"/>
        <dbReference type="ChEBI" id="CHEBI:15378"/>
        <dbReference type="ChEBI" id="CHEBI:24646"/>
        <dbReference type="ChEBI" id="CHEBI:132124"/>
        <dbReference type="ChEBI" id="CHEBI:133980"/>
        <dbReference type="ChEBI" id="CHEBI:139511"/>
    </reaction>
</comment>
<gene>
    <name evidence="3" type="ORF">ACH46_07510</name>
</gene>
<sequence length="151" mass="17021">MAEKQTPFFISKIAKYLLKPMSQSNSWLYRRTGGRVMGSLGGRDLCLLTTIGRKSGQERTQALLYVADGDDVLLVAAQGGLPKNPMWLLNLRADPHVRIQRGPTTMPMIAHEVDDAERAELWPRLVKHYSGWGQYQSWTDRVIPVVRCTPA</sequence>
<dbReference type="GO" id="GO:0016491">
    <property type="term" value="F:oxidoreductase activity"/>
    <property type="evidence" value="ECO:0007669"/>
    <property type="project" value="InterPro"/>
</dbReference>
<dbReference type="OrthoDB" id="8225825at2"/>
<dbReference type="PANTHER" id="PTHR39428">
    <property type="entry name" value="F420H(2)-DEPENDENT QUINONE REDUCTASE RV1261C"/>
    <property type="match status" value="1"/>
</dbReference>
<dbReference type="PANTHER" id="PTHR39428:SF3">
    <property type="entry name" value="DEAZAFLAVIN-DEPENDENT NITROREDUCTASE"/>
    <property type="match status" value="1"/>
</dbReference>
<dbReference type="STRING" id="1136941.ACH46_07510"/>
<name>A0A0N9NBI1_9ACTN</name>
<comment type="similarity">
    <text evidence="1">Belongs to the F420H(2)-dependent quinone reductase family.</text>
</comment>
<evidence type="ECO:0000256" key="1">
    <source>
        <dbReference type="ARBA" id="ARBA00008710"/>
    </source>
</evidence>
<evidence type="ECO:0000313" key="4">
    <source>
        <dbReference type="Proteomes" id="UP000063789"/>
    </source>
</evidence>
<dbReference type="Proteomes" id="UP000063789">
    <property type="component" value="Chromosome"/>
</dbReference>
<dbReference type="SUPFAM" id="SSF50475">
    <property type="entry name" value="FMN-binding split barrel"/>
    <property type="match status" value="1"/>
</dbReference>
<dbReference type="RefSeq" id="WP_062392358.1">
    <property type="nucleotide sequence ID" value="NZ_CP011853.1"/>
</dbReference>
<organism evidence="3 4">
    <name type="scientific">Gordonia phthalatica</name>
    <dbReference type="NCBI Taxonomy" id="1136941"/>
    <lineage>
        <taxon>Bacteria</taxon>
        <taxon>Bacillati</taxon>
        <taxon>Actinomycetota</taxon>
        <taxon>Actinomycetes</taxon>
        <taxon>Mycobacteriales</taxon>
        <taxon>Gordoniaceae</taxon>
        <taxon>Gordonia</taxon>
    </lineage>
</organism>
<dbReference type="InterPro" id="IPR004378">
    <property type="entry name" value="F420H2_quin_Rdtase"/>
</dbReference>
<protein>
    <recommendedName>
        <fullName evidence="5">Nitroreductase</fullName>
    </recommendedName>
</protein>
<dbReference type="GO" id="GO:0005886">
    <property type="term" value="C:plasma membrane"/>
    <property type="evidence" value="ECO:0007669"/>
    <property type="project" value="TreeGrafter"/>
</dbReference>
<dbReference type="EMBL" id="CP011853">
    <property type="protein sequence ID" value="ALG84374.1"/>
    <property type="molecule type" value="Genomic_DNA"/>
</dbReference>
<dbReference type="AlphaFoldDB" id="A0A0N9NBI1"/>
<evidence type="ECO:0000313" key="3">
    <source>
        <dbReference type="EMBL" id="ALG84374.1"/>
    </source>
</evidence>
<dbReference type="GO" id="GO:0070967">
    <property type="term" value="F:coenzyme F420 binding"/>
    <property type="evidence" value="ECO:0007669"/>
    <property type="project" value="TreeGrafter"/>
</dbReference>
<accession>A0A0N9NBI1</accession>
<reference evidence="3 4" key="2">
    <citation type="journal article" date="2017" name="Int. J. Syst. Evol. Microbiol.">
        <title>Gordonia phthalatica sp. nov., a di-n-butyl phthalate-degrading bacterium isolated from activated sludge.</title>
        <authorList>
            <person name="Jin D."/>
            <person name="Kong X."/>
            <person name="Jia M."/>
            <person name="Yu X."/>
            <person name="Wang X."/>
            <person name="Zhuang X."/>
            <person name="Deng Y."/>
            <person name="Bai Z."/>
        </authorList>
    </citation>
    <scope>NUCLEOTIDE SEQUENCE [LARGE SCALE GENOMIC DNA]</scope>
    <source>
        <strain evidence="3 4">QH-11</strain>
    </source>
</reference>
<dbReference type="InterPro" id="IPR012349">
    <property type="entry name" value="Split_barrel_FMN-bd"/>
</dbReference>
<reference evidence="4" key="1">
    <citation type="submission" date="2015-06" db="EMBL/GenBank/DDBJ databases">
        <title>Complete genome sequence and metabolic analysis of phthalate degradation pathway in Gordonia sp. QH-11.</title>
        <authorList>
            <person name="Jin D."/>
            <person name="Kong X."/>
            <person name="Bai Z."/>
        </authorList>
    </citation>
    <scope>NUCLEOTIDE SEQUENCE [LARGE SCALE GENOMIC DNA]</scope>
    <source>
        <strain evidence="4">QH-11</strain>
    </source>
</reference>
<dbReference type="NCBIfam" id="TIGR00026">
    <property type="entry name" value="hi_GC_TIGR00026"/>
    <property type="match status" value="1"/>
</dbReference>